<evidence type="ECO:0000313" key="4">
    <source>
        <dbReference type="Proteomes" id="UP000429607"/>
    </source>
</evidence>
<gene>
    <name evidence="3" type="ORF">PR001_g13433</name>
</gene>
<accession>A0A6A3LSS1</accession>
<dbReference type="Proteomes" id="UP000429607">
    <property type="component" value="Unassembled WGS sequence"/>
</dbReference>
<evidence type="ECO:0000256" key="2">
    <source>
        <dbReference type="SAM" id="Phobius"/>
    </source>
</evidence>
<keyword evidence="2" id="KW-0472">Membrane</keyword>
<comment type="caution">
    <text evidence="3">The sequence shown here is derived from an EMBL/GenBank/DDBJ whole genome shotgun (WGS) entry which is preliminary data.</text>
</comment>
<evidence type="ECO:0000256" key="1">
    <source>
        <dbReference type="SAM" id="MobiDB-lite"/>
    </source>
</evidence>
<name>A0A6A3LSS1_9STRA</name>
<evidence type="ECO:0000313" key="3">
    <source>
        <dbReference type="EMBL" id="KAE9021175.1"/>
    </source>
</evidence>
<keyword evidence="2" id="KW-1133">Transmembrane helix</keyword>
<dbReference type="EMBL" id="QXFV01000918">
    <property type="protein sequence ID" value="KAE9021175.1"/>
    <property type="molecule type" value="Genomic_DNA"/>
</dbReference>
<feature type="region of interest" description="Disordered" evidence="1">
    <location>
        <begin position="123"/>
        <end position="146"/>
    </location>
</feature>
<dbReference type="AlphaFoldDB" id="A0A6A3LSS1"/>
<feature type="transmembrane region" description="Helical" evidence="2">
    <location>
        <begin position="38"/>
        <end position="58"/>
    </location>
</feature>
<feature type="compositionally biased region" description="Low complexity" evidence="1">
    <location>
        <begin position="123"/>
        <end position="141"/>
    </location>
</feature>
<keyword evidence="2" id="KW-0812">Transmembrane</keyword>
<reference evidence="3 4" key="1">
    <citation type="submission" date="2018-09" db="EMBL/GenBank/DDBJ databases">
        <title>Genomic investigation of the strawberry pathogen Phytophthora fragariae indicates pathogenicity is determined by transcriptional variation in three key races.</title>
        <authorList>
            <person name="Adams T.M."/>
            <person name="Armitage A.D."/>
            <person name="Sobczyk M.K."/>
            <person name="Bates H.J."/>
            <person name="Dunwell J.M."/>
            <person name="Nellist C.F."/>
            <person name="Harrison R.J."/>
        </authorList>
    </citation>
    <scope>NUCLEOTIDE SEQUENCE [LARGE SCALE GENOMIC DNA]</scope>
    <source>
        <strain evidence="3 4">SCRP249</strain>
    </source>
</reference>
<organism evidence="3 4">
    <name type="scientific">Phytophthora rubi</name>
    <dbReference type="NCBI Taxonomy" id="129364"/>
    <lineage>
        <taxon>Eukaryota</taxon>
        <taxon>Sar</taxon>
        <taxon>Stramenopiles</taxon>
        <taxon>Oomycota</taxon>
        <taxon>Peronosporomycetes</taxon>
        <taxon>Peronosporales</taxon>
        <taxon>Peronosporaceae</taxon>
        <taxon>Phytophthora</taxon>
    </lineage>
</organism>
<protein>
    <submittedName>
        <fullName evidence="3">Uncharacterized protein</fullName>
    </submittedName>
</protein>
<sequence length="195" mass="20971">MCTRAEEATYCAGEDIPQSSCQASFIGSFAFGSLGDKYGRRLMFIFMLVFFLMGHRALRHQLGRDLHHVRASRCSALLTCSFLGWRTSAATQRAERGVLPSTTASAPYWNNGADTELEAAGTTRAKEAPAAAGASSPPETTGSGIPNQLVRQKMRAEISFCECRGCGFGFVCCEQIARAGGRYPASGDTLLLELP</sequence>
<proteinExistence type="predicted"/>